<dbReference type="EMBL" id="CP031093">
    <property type="protein sequence ID" value="QCF28029.1"/>
    <property type="molecule type" value="Genomic_DNA"/>
</dbReference>
<evidence type="ECO:0000256" key="3">
    <source>
        <dbReference type="ARBA" id="ARBA00023163"/>
    </source>
</evidence>
<dbReference type="PANTHER" id="PTHR47894:SF4">
    <property type="entry name" value="HTH-TYPE TRANSCRIPTIONAL REGULATOR GADX"/>
    <property type="match status" value="1"/>
</dbReference>
<dbReference type="GO" id="GO:0003700">
    <property type="term" value="F:DNA-binding transcription factor activity"/>
    <property type="evidence" value="ECO:0007669"/>
    <property type="project" value="InterPro"/>
</dbReference>
<name>A0A4P7XLA7_9ALTE</name>
<feature type="domain" description="HTH araC/xylS-type" evidence="4">
    <location>
        <begin position="57"/>
        <end position="155"/>
    </location>
</feature>
<protein>
    <submittedName>
        <fullName evidence="5">AraC family transcriptional regulator</fullName>
    </submittedName>
</protein>
<proteinExistence type="predicted"/>
<gene>
    <name evidence="5" type="ORF">soil367_17490</name>
</gene>
<dbReference type="Gene3D" id="1.10.10.60">
    <property type="entry name" value="Homeodomain-like"/>
    <property type="match status" value="1"/>
</dbReference>
<dbReference type="GO" id="GO:0000976">
    <property type="term" value="F:transcription cis-regulatory region binding"/>
    <property type="evidence" value="ECO:0007669"/>
    <property type="project" value="TreeGrafter"/>
</dbReference>
<evidence type="ECO:0000256" key="1">
    <source>
        <dbReference type="ARBA" id="ARBA00023015"/>
    </source>
</evidence>
<evidence type="ECO:0000313" key="6">
    <source>
        <dbReference type="Proteomes" id="UP000298049"/>
    </source>
</evidence>
<dbReference type="GO" id="GO:0005829">
    <property type="term" value="C:cytosol"/>
    <property type="evidence" value="ECO:0007669"/>
    <property type="project" value="TreeGrafter"/>
</dbReference>
<dbReference type="Proteomes" id="UP000298049">
    <property type="component" value="Chromosome"/>
</dbReference>
<dbReference type="InterPro" id="IPR018060">
    <property type="entry name" value="HTH_AraC"/>
</dbReference>
<organism evidence="5 6">
    <name type="scientific">Hydrocarboniclastica marina</name>
    <dbReference type="NCBI Taxonomy" id="2259620"/>
    <lineage>
        <taxon>Bacteria</taxon>
        <taxon>Pseudomonadati</taxon>
        <taxon>Pseudomonadota</taxon>
        <taxon>Gammaproteobacteria</taxon>
        <taxon>Alteromonadales</taxon>
        <taxon>Alteromonadaceae</taxon>
        <taxon>Hydrocarboniclastica</taxon>
    </lineage>
</organism>
<dbReference type="KEGG" id="hmi:soil367_17490"/>
<evidence type="ECO:0000256" key="2">
    <source>
        <dbReference type="ARBA" id="ARBA00023125"/>
    </source>
</evidence>
<dbReference type="PROSITE" id="PS01124">
    <property type="entry name" value="HTH_ARAC_FAMILY_2"/>
    <property type="match status" value="1"/>
</dbReference>
<dbReference type="AlphaFoldDB" id="A0A4P7XLA7"/>
<reference evidence="5 6" key="1">
    <citation type="submission" date="2018-07" db="EMBL/GenBank/DDBJ databases">
        <title>Marsedoiliclastica nanhaica gen. nov. sp. nov., a novel marine hydrocarbonoclastic bacterium isolated from an in-situ enriched hydrocarbon-degrading consortium in deep-sea sediment.</title>
        <authorList>
            <person name="Dong C."/>
            <person name="Ma T."/>
            <person name="Liu R."/>
            <person name="Shao Z."/>
        </authorList>
    </citation>
    <scope>NUCLEOTIDE SEQUENCE [LARGE SCALE GENOMIC DNA]</scope>
    <source>
        <strain evidence="6">soil36-7</strain>
    </source>
</reference>
<sequence length="160" mass="18141">MVSYLQTAGYSERDVAHYAELSAEQLATPAESLSPGQLQRLWQLIQCRLSPSASFSVQVRPIIARELATGRVKVDSVASRLNMSRHTLYRKLKEEDMTFLELLEEVRREQAVTYLRERHRPLVEVAELLGFSELSAFSRAFKRWTGISPAVFRVAACATP</sequence>
<dbReference type="OrthoDB" id="5582699at2"/>
<dbReference type="PANTHER" id="PTHR47894">
    <property type="entry name" value="HTH-TYPE TRANSCRIPTIONAL REGULATOR GADX"/>
    <property type="match status" value="1"/>
</dbReference>
<evidence type="ECO:0000259" key="4">
    <source>
        <dbReference type="PROSITE" id="PS01124"/>
    </source>
</evidence>
<keyword evidence="2" id="KW-0238">DNA-binding</keyword>
<dbReference type="Pfam" id="PF12833">
    <property type="entry name" value="HTH_18"/>
    <property type="match status" value="1"/>
</dbReference>
<dbReference type="SMART" id="SM00342">
    <property type="entry name" value="HTH_ARAC"/>
    <property type="match status" value="1"/>
</dbReference>
<evidence type="ECO:0000313" key="5">
    <source>
        <dbReference type="EMBL" id="QCF28029.1"/>
    </source>
</evidence>
<dbReference type="SUPFAM" id="SSF46689">
    <property type="entry name" value="Homeodomain-like"/>
    <property type="match status" value="2"/>
</dbReference>
<dbReference type="InterPro" id="IPR020449">
    <property type="entry name" value="Tscrpt_reg_AraC-type_HTH"/>
</dbReference>
<keyword evidence="3" id="KW-0804">Transcription</keyword>
<keyword evidence="6" id="KW-1185">Reference proteome</keyword>
<dbReference type="PRINTS" id="PR00032">
    <property type="entry name" value="HTHARAC"/>
</dbReference>
<keyword evidence="1" id="KW-0805">Transcription regulation</keyword>
<dbReference type="InterPro" id="IPR009057">
    <property type="entry name" value="Homeodomain-like_sf"/>
</dbReference>
<accession>A0A4P7XLA7</accession>